<sequence length="716" mass="79979">MKIAIVYNRESQAVINLFGQLNREKYGLHTIKSIKDALVAGGHQVKTFEGDKNIIEQLEKFMPSVVSGERPGLVFNLSYGIQGKGRYMHIPGILEMLGIPYVGSGPDTHAIALDKVVTKLILIQKGIPTPKFTVMYKPDATITGDLNYPMIVKPKDEAVSFGLKIVNNEVELRDGVRNIYENFNSPTLVEEYISGREFNVALLGNHPPEALPPVELTFGDGPQIYTYEDKKSLSGREVQKTCPANLSEELTEKIQQLAIDTFNALGCYDSARVDFRMNEKGDLYVLEVNSMASLGANGSFVFAAEKIGLDYNALMNKLVEVASERYFGPLVFDHLSDNASSHSVHLFNHITNNRDKIEKELKMWTNLPSWTEDQVGLKTVTRKLEERMKKLGLKEVLEYTNRQSVWTWETKGGLKDGTLLVLPIDIPGDRSGFPVPFNIDQEWIYGEGIASSRGGLVTLLSALTGLKDIKSLANKKVGVLIYADEGKGMRYSYDTLRKVANDVKEVMVLQPGFKDGKVVDQRRGSKRFSIIVEGDSLRVGNHSNKIDVMSYFLEKAEKLKALNGMDSKLSVVVQDIHSERYSVLLPHRVRASVYMTFLDENKAKEAETQIRALFKSTTRGIQCYVEKLTERPLYKRRRNNPLIEQLSGISAELNIPFGIESSLLPSAAGEIHNNIPILCGLAPASKGLYTPNEAIHRGELIQKSLLLGMYLLKNQD</sequence>
<dbReference type="PANTHER" id="PTHR23132">
    <property type="entry name" value="D-ALANINE--D-ALANINE LIGASE"/>
    <property type="match status" value="1"/>
</dbReference>
<dbReference type="InterPro" id="IPR011761">
    <property type="entry name" value="ATP-grasp"/>
</dbReference>
<dbReference type="Gene3D" id="3.30.1490.20">
    <property type="entry name" value="ATP-grasp fold, A domain"/>
    <property type="match status" value="1"/>
</dbReference>
<proteinExistence type="inferred from homology"/>
<dbReference type="OrthoDB" id="9813261at2"/>
<dbReference type="RefSeq" id="WP_132279808.1">
    <property type="nucleotide sequence ID" value="NZ_SMGQ01000011.1"/>
</dbReference>
<comment type="similarity">
    <text evidence="1">Belongs to the D-alanine--D-alanine ligase family.</text>
</comment>
<evidence type="ECO:0000256" key="4">
    <source>
        <dbReference type="PROSITE-ProRule" id="PRU00409"/>
    </source>
</evidence>
<dbReference type="Gene3D" id="3.30.70.360">
    <property type="match status" value="1"/>
</dbReference>
<dbReference type="Gene3D" id="3.40.50.20">
    <property type="match status" value="1"/>
</dbReference>
<keyword evidence="4" id="KW-0547">Nucleotide-binding</keyword>
<accession>A0A4R1MY14</accession>
<dbReference type="AlphaFoldDB" id="A0A4R1MY14"/>
<dbReference type="InterPro" id="IPR011095">
    <property type="entry name" value="Dala_Dala_lig_C"/>
</dbReference>
<dbReference type="Gene3D" id="3.40.630.10">
    <property type="entry name" value="Zn peptidases"/>
    <property type="match status" value="1"/>
</dbReference>
<evidence type="ECO:0000256" key="3">
    <source>
        <dbReference type="ARBA" id="ARBA00023316"/>
    </source>
</evidence>
<name>A0A4R1MY14_9FIRM</name>
<dbReference type="Gene3D" id="3.30.470.20">
    <property type="entry name" value="ATP-grasp fold, B domain"/>
    <property type="match status" value="1"/>
</dbReference>
<dbReference type="GO" id="GO:0046872">
    <property type="term" value="F:metal ion binding"/>
    <property type="evidence" value="ECO:0007669"/>
    <property type="project" value="InterPro"/>
</dbReference>
<evidence type="ECO:0000256" key="1">
    <source>
        <dbReference type="ARBA" id="ARBA00010871"/>
    </source>
</evidence>
<dbReference type="EMBL" id="SMGQ01000011">
    <property type="protein sequence ID" value="TCK98015.1"/>
    <property type="molecule type" value="Genomic_DNA"/>
</dbReference>
<dbReference type="GO" id="GO:0008716">
    <property type="term" value="F:D-alanine-D-alanine ligase activity"/>
    <property type="evidence" value="ECO:0007669"/>
    <property type="project" value="InterPro"/>
</dbReference>
<dbReference type="SUPFAM" id="SSF56059">
    <property type="entry name" value="Glutathione synthetase ATP-binding domain-like"/>
    <property type="match status" value="1"/>
</dbReference>
<evidence type="ECO:0000313" key="7">
    <source>
        <dbReference type="Proteomes" id="UP000294545"/>
    </source>
</evidence>
<dbReference type="SUPFAM" id="SSF52440">
    <property type="entry name" value="PreATP-grasp domain"/>
    <property type="match status" value="1"/>
</dbReference>
<dbReference type="GO" id="GO:0005524">
    <property type="term" value="F:ATP binding"/>
    <property type="evidence" value="ECO:0007669"/>
    <property type="project" value="UniProtKB-UniRule"/>
</dbReference>
<evidence type="ECO:0000256" key="2">
    <source>
        <dbReference type="ARBA" id="ARBA00022598"/>
    </source>
</evidence>
<evidence type="ECO:0000313" key="6">
    <source>
        <dbReference type="EMBL" id="TCK98015.1"/>
    </source>
</evidence>
<keyword evidence="7" id="KW-1185">Reference proteome</keyword>
<dbReference type="PROSITE" id="PS50975">
    <property type="entry name" value="ATP_GRASP"/>
    <property type="match status" value="1"/>
</dbReference>
<dbReference type="Pfam" id="PF07478">
    <property type="entry name" value="Dala_Dala_lig_C"/>
    <property type="match status" value="1"/>
</dbReference>
<keyword evidence="3" id="KW-0961">Cell wall biogenesis/degradation</keyword>
<reference evidence="6 7" key="1">
    <citation type="submission" date="2019-03" db="EMBL/GenBank/DDBJ databases">
        <title>Genomic Encyclopedia of Type Strains, Phase IV (KMG-IV): sequencing the most valuable type-strain genomes for metagenomic binning, comparative biology and taxonomic classification.</title>
        <authorList>
            <person name="Goeker M."/>
        </authorList>
    </citation>
    <scope>NUCLEOTIDE SEQUENCE [LARGE SCALE GENOMIC DNA]</scope>
    <source>
        <strain evidence="6 7">DSM 24176</strain>
    </source>
</reference>
<dbReference type="InterPro" id="IPR016185">
    <property type="entry name" value="PreATP-grasp_dom_sf"/>
</dbReference>
<comment type="caution">
    <text evidence="6">The sequence shown here is derived from an EMBL/GenBank/DDBJ whole genome shotgun (WGS) entry which is preliminary data.</text>
</comment>
<keyword evidence="4" id="KW-0067">ATP-binding</keyword>
<gene>
    <name evidence="6" type="ORF">EDC19_0421</name>
</gene>
<evidence type="ECO:0000259" key="5">
    <source>
        <dbReference type="PROSITE" id="PS50975"/>
    </source>
</evidence>
<dbReference type="PANTHER" id="PTHR23132:SF23">
    <property type="entry name" value="D-ALANINE--D-ALANINE LIGASE B"/>
    <property type="match status" value="1"/>
</dbReference>
<dbReference type="SUPFAM" id="SSF53187">
    <property type="entry name" value="Zn-dependent exopeptidases"/>
    <property type="match status" value="1"/>
</dbReference>
<keyword evidence="2 6" id="KW-0436">Ligase</keyword>
<organism evidence="6 7">
    <name type="scientific">Natranaerovirga hydrolytica</name>
    <dbReference type="NCBI Taxonomy" id="680378"/>
    <lineage>
        <taxon>Bacteria</taxon>
        <taxon>Bacillati</taxon>
        <taxon>Bacillota</taxon>
        <taxon>Clostridia</taxon>
        <taxon>Lachnospirales</taxon>
        <taxon>Natranaerovirgaceae</taxon>
        <taxon>Natranaerovirga</taxon>
    </lineage>
</organism>
<dbReference type="Proteomes" id="UP000294545">
    <property type="component" value="Unassembled WGS sequence"/>
</dbReference>
<dbReference type="GO" id="GO:0071555">
    <property type="term" value="P:cell wall organization"/>
    <property type="evidence" value="ECO:0007669"/>
    <property type="project" value="UniProtKB-KW"/>
</dbReference>
<dbReference type="InterPro" id="IPR013815">
    <property type="entry name" value="ATP_grasp_subdomain_1"/>
</dbReference>
<protein>
    <submittedName>
        <fullName evidence="6">D-alanine-D-alanine ligase</fullName>
    </submittedName>
</protein>
<feature type="domain" description="ATP-grasp" evidence="5">
    <location>
        <begin position="119"/>
        <end position="320"/>
    </location>
</feature>